<accession>A0A1J8R0L5</accession>
<gene>
    <name evidence="5" type="ORF">AZE42_00944</name>
</gene>
<dbReference type="EMBL" id="LVVM01003199">
    <property type="protein sequence ID" value="OJA15282.1"/>
    <property type="molecule type" value="Genomic_DNA"/>
</dbReference>
<feature type="domain" description="Zn(2)-C6 fungal-type" evidence="4">
    <location>
        <begin position="109"/>
        <end position="135"/>
    </location>
</feature>
<dbReference type="GO" id="GO:0008270">
    <property type="term" value="F:zinc ion binding"/>
    <property type="evidence" value="ECO:0007669"/>
    <property type="project" value="InterPro"/>
</dbReference>
<keyword evidence="2" id="KW-0539">Nucleus</keyword>
<dbReference type="Pfam" id="PF04082">
    <property type="entry name" value="Fungal_trans"/>
    <property type="match status" value="1"/>
</dbReference>
<dbReference type="SMART" id="SM00906">
    <property type="entry name" value="Fungal_trans"/>
    <property type="match status" value="1"/>
</dbReference>
<evidence type="ECO:0000256" key="3">
    <source>
        <dbReference type="SAM" id="MobiDB-lite"/>
    </source>
</evidence>
<organism evidence="5 6">
    <name type="scientific">Rhizopogon vesiculosus</name>
    <dbReference type="NCBI Taxonomy" id="180088"/>
    <lineage>
        <taxon>Eukaryota</taxon>
        <taxon>Fungi</taxon>
        <taxon>Dikarya</taxon>
        <taxon>Basidiomycota</taxon>
        <taxon>Agaricomycotina</taxon>
        <taxon>Agaricomycetes</taxon>
        <taxon>Agaricomycetidae</taxon>
        <taxon>Boletales</taxon>
        <taxon>Suillineae</taxon>
        <taxon>Rhizopogonaceae</taxon>
        <taxon>Rhizopogon</taxon>
    </lineage>
</organism>
<dbReference type="GO" id="GO:0003677">
    <property type="term" value="F:DNA binding"/>
    <property type="evidence" value="ECO:0007669"/>
    <property type="project" value="InterPro"/>
</dbReference>
<dbReference type="InterPro" id="IPR050987">
    <property type="entry name" value="AtrR-like"/>
</dbReference>
<dbReference type="SMART" id="SM00066">
    <property type="entry name" value="GAL4"/>
    <property type="match status" value="1"/>
</dbReference>
<feature type="region of interest" description="Disordered" evidence="3">
    <location>
        <begin position="799"/>
        <end position="826"/>
    </location>
</feature>
<dbReference type="InterPro" id="IPR036864">
    <property type="entry name" value="Zn2-C6_fun-type_DNA-bd_sf"/>
</dbReference>
<dbReference type="PROSITE" id="PS50048">
    <property type="entry name" value="ZN2_CY6_FUNGAL_2"/>
    <property type="match status" value="1"/>
</dbReference>
<protein>
    <recommendedName>
        <fullName evidence="4">Zn(2)-C6 fungal-type domain-containing protein</fullName>
    </recommendedName>
</protein>
<dbReference type="CDD" id="cd00067">
    <property type="entry name" value="GAL4"/>
    <property type="match status" value="1"/>
</dbReference>
<keyword evidence="6" id="KW-1185">Reference proteome</keyword>
<dbReference type="Pfam" id="PF00172">
    <property type="entry name" value="Zn_clus"/>
    <property type="match status" value="1"/>
</dbReference>
<feature type="compositionally biased region" description="Low complexity" evidence="3">
    <location>
        <begin position="207"/>
        <end position="220"/>
    </location>
</feature>
<name>A0A1J8R0L5_9AGAM</name>
<dbReference type="SUPFAM" id="SSF57701">
    <property type="entry name" value="Zn2/Cys6 DNA-binding domain"/>
    <property type="match status" value="1"/>
</dbReference>
<evidence type="ECO:0000313" key="6">
    <source>
        <dbReference type="Proteomes" id="UP000183567"/>
    </source>
</evidence>
<dbReference type="CDD" id="cd12148">
    <property type="entry name" value="fungal_TF_MHR"/>
    <property type="match status" value="1"/>
</dbReference>
<evidence type="ECO:0000256" key="1">
    <source>
        <dbReference type="ARBA" id="ARBA00022723"/>
    </source>
</evidence>
<comment type="caution">
    <text evidence="5">The sequence shown here is derived from an EMBL/GenBank/DDBJ whole genome shotgun (WGS) entry which is preliminary data.</text>
</comment>
<feature type="region of interest" description="Disordered" evidence="3">
    <location>
        <begin position="994"/>
        <end position="1013"/>
    </location>
</feature>
<proteinExistence type="predicted"/>
<dbReference type="OrthoDB" id="434771at2759"/>
<sequence length="1084" mass="119924">MNQLSHPWYRPDPTFRRYLEPVRPQGQLLPAQSHASPKRMVQHDNFFSMTHQSKKKRVDDDPLPPDAGVKPVQLQRRRVWRACESCRQVDRGPSAVSFYSSTKTNDIDCRRKKIKCDGCEPNCSQCQASGSQCTWLQTKDRAALSRHYVQELEARLLHMESLFSQITPVLEQLGPSLNLPVVATPAGSEGFPPTSTALQSMSSKAVPDTSSSDISSPDSSTIKVEDDVFESFGQLALDEHGHMRWIGGSSTMSLIQSFRTLTTSPLHRVSPVEEDPRAPGPSVNKLYFPASVFFGKVHALPGPEEVEYPDEDLCDKLVSIFYWLSAPSDHDRIEVDAYFERFHFLMPILDKPSFMSRYKQLMTKRDDNDFIQPEAAFISVVFAVFACAARLVDDPRLTGESPDDGGIGMVYYERALILHYISHASIQVSHVQSFILMSSYLCSVNCLPQAWLLVGQAVRTAQDLGLHVSTVHVFLSEMIADVLLQRSPRRLIISTIDKETRRKIWWSVYCLDRMLALALGRPLGIEDADCDVELPVAVDDENLADYFSGVNLPQKYPSLMTGALALITLYQIAGRVLRQVYAIDTCKDNLEPEKRAELQRSVEDLDSELNRWCDDLPATFRNEAVTDQHVSMGAVLCSHYYSVLTTLHRNFLPVKRDLPVLPKSTARAVSSARSCIRLAPSISNVVPPSHHLAFFIQHLFSSAVIILLYAMHCSDSRAATAAMDEAKSCLTALGSWEGHWPGARKCKELLMELTNTAEEAIRKGNGESRQAHMIPMPPPVAPALLERRRSLVSPPGQVLTVNRPIKSRPRKISRSRDTASTRRPMVTSPYRVDCKADVSSVIILANVLAAQRNRSTSRKRGHDESEGIAGPSMGYQGAFSSPQAAPLKPSPHSSPASVNLPSPSMSTLETPQQQEGSSNLMGSSPYSYSGPPLSPLHVTSPYDYTLHHSPLVSSSTHQWDASPSESRGIDLYASPSQSNSLSYANYEAQSNTDTPWYSGSSDQRYSALSTTPPSASFAAPGLPFLGLDYIRNYNPNGYSGGSDQDSVWQTFDAGAFGFDPELPFTLGDAPSELHDGQHSSPPHP</sequence>
<feature type="region of interest" description="Disordered" evidence="3">
    <location>
        <begin position="954"/>
        <end position="973"/>
    </location>
</feature>
<feature type="region of interest" description="Disordered" evidence="3">
    <location>
        <begin position="188"/>
        <end position="220"/>
    </location>
</feature>
<reference evidence="5 6" key="1">
    <citation type="submission" date="2016-03" db="EMBL/GenBank/DDBJ databases">
        <title>Comparative genomics of the ectomycorrhizal sister species Rhizopogon vinicolor and Rhizopogon vesiculosus (Basidiomycota: Boletales) reveals a divergence of the mating type B locus.</title>
        <authorList>
            <person name="Mujic A.B."/>
            <person name="Kuo A."/>
            <person name="Tritt A."/>
            <person name="Lipzen A."/>
            <person name="Chen C."/>
            <person name="Johnson J."/>
            <person name="Sharma A."/>
            <person name="Barry K."/>
            <person name="Grigoriev I.V."/>
            <person name="Spatafora J.W."/>
        </authorList>
    </citation>
    <scope>NUCLEOTIDE SEQUENCE [LARGE SCALE GENOMIC DNA]</scope>
    <source>
        <strain evidence="5 6">AM-OR11-056</strain>
    </source>
</reference>
<feature type="region of interest" description="Disordered" evidence="3">
    <location>
        <begin position="852"/>
        <end position="928"/>
    </location>
</feature>
<evidence type="ECO:0000256" key="2">
    <source>
        <dbReference type="ARBA" id="ARBA00023242"/>
    </source>
</evidence>
<dbReference type="GO" id="GO:0000981">
    <property type="term" value="F:DNA-binding transcription factor activity, RNA polymerase II-specific"/>
    <property type="evidence" value="ECO:0007669"/>
    <property type="project" value="InterPro"/>
</dbReference>
<dbReference type="PANTHER" id="PTHR46910:SF1">
    <property type="entry name" value="MISCELLANEOUS ZN(II)2CYS6 TRANSCRIPTION FACTOR (EUROFUNG)-RELATED"/>
    <property type="match status" value="1"/>
</dbReference>
<feature type="compositionally biased region" description="Polar residues" evidence="3">
    <location>
        <begin position="193"/>
        <end position="203"/>
    </location>
</feature>
<dbReference type="AlphaFoldDB" id="A0A1J8R0L5"/>
<dbReference type="Gene3D" id="4.10.240.10">
    <property type="entry name" value="Zn(2)-C6 fungal-type DNA-binding domain"/>
    <property type="match status" value="1"/>
</dbReference>
<dbReference type="STRING" id="180088.A0A1J8R0L5"/>
<dbReference type="PANTHER" id="PTHR46910">
    <property type="entry name" value="TRANSCRIPTION FACTOR PDR1"/>
    <property type="match status" value="1"/>
</dbReference>
<dbReference type="InterPro" id="IPR007219">
    <property type="entry name" value="XnlR_reg_dom"/>
</dbReference>
<dbReference type="GO" id="GO:0006351">
    <property type="term" value="P:DNA-templated transcription"/>
    <property type="evidence" value="ECO:0007669"/>
    <property type="project" value="InterPro"/>
</dbReference>
<feature type="region of interest" description="Disordered" evidence="3">
    <location>
        <begin position="1063"/>
        <end position="1084"/>
    </location>
</feature>
<keyword evidence="1" id="KW-0479">Metal-binding</keyword>
<evidence type="ECO:0000313" key="5">
    <source>
        <dbReference type="EMBL" id="OJA15282.1"/>
    </source>
</evidence>
<feature type="compositionally biased region" description="Polar residues" evidence="3">
    <location>
        <begin position="891"/>
        <end position="921"/>
    </location>
</feature>
<dbReference type="Proteomes" id="UP000183567">
    <property type="component" value="Unassembled WGS sequence"/>
</dbReference>
<evidence type="ECO:0000259" key="4">
    <source>
        <dbReference type="PROSITE" id="PS50048"/>
    </source>
</evidence>
<dbReference type="InterPro" id="IPR001138">
    <property type="entry name" value="Zn2Cys6_DnaBD"/>
</dbReference>
<feature type="compositionally biased region" description="Polar residues" evidence="3">
    <location>
        <begin position="954"/>
        <end position="965"/>
    </location>
</feature>
<feature type="region of interest" description="Disordered" evidence="3">
    <location>
        <begin position="50"/>
        <end position="69"/>
    </location>
</feature>